<keyword evidence="2" id="KW-1185">Reference proteome</keyword>
<protein>
    <submittedName>
        <fullName evidence="1">Putative kinase</fullName>
    </submittedName>
</protein>
<dbReference type="SUPFAM" id="SSF52540">
    <property type="entry name" value="P-loop containing nucleoside triphosphate hydrolases"/>
    <property type="match status" value="1"/>
</dbReference>
<name>A0A7W7CMS4_9ACTN</name>
<keyword evidence="1" id="KW-0418">Kinase</keyword>
<dbReference type="EMBL" id="JACHMF010000001">
    <property type="protein sequence ID" value="MBB4691411.1"/>
    <property type="molecule type" value="Genomic_DNA"/>
</dbReference>
<comment type="caution">
    <text evidence="1">The sequence shown here is derived from an EMBL/GenBank/DDBJ whole genome shotgun (WGS) entry which is preliminary data.</text>
</comment>
<gene>
    <name evidence="1" type="ORF">BKA14_001559</name>
</gene>
<accession>A0A7W7CMS4</accession>
<dbReference type="CDD" id="cd01983">
    <property type="entry name" value="SIMIBI"/>
    <property type="match status" value="1"/>
</dbReference>
<organism evidence="1 2">
    <name type="scientific">Paractinoplanes abujensis</name>
    <dbReference type="NCBI Taxonomy" id="882441"/>
    <lineage>
        <taxon>Bacteria</taxon>
        <taxon>Bacillati</taxon>
        <taxon>Actinomycetota</taxon>
        <taxon>Actinomycetes</taxon>
        <taxon>Micromonosporales</taxon>
        <taxon>Micromonosporaceae</taxon>
        <taxon>Paractinoplanes</taxon>
    </lineage>
</organism>
<sequence>MVEVLVLHGSPGSGKSTLARALSETLAAQDVAHGVIDLDDFSIVYPYAGRQFPRDNLRAVWPNYLAVAPDMKIIIPLVFADEDEVESLREAVPGAQLIICETTAPVPVLRARVTEREPTEAWRERLRNYVDLYHSRSDHERIRHFQVSTHPAPVEQSVREILEKAGWPAAEIRVA</sequence>
<evidence type="ECO:0000313" key="2">
    <source>
        <dbReference type="Proteomes" id="UP000542742"/>
    </source>
</evidence>
<proteinExistence type="predicted"/>
<dbReference type="RefSeq" id="WP_184950231.1">
    <property type="nucleotide sequence ID" value="NZ_BOMC01000006.1"/>
</dbReference>
<dbReference type="GO" id="GO:0016301">
    <property type="term" value="F:kinase activity"/>
    <property type="evidence" value="ECO:0007669"/>
    <property type="project" value="UniProtKB-KW"/>
</dbReference>
<dbReference type="InterPro" id="IPR027417">
    <property type="entry name" value="P-loop_NTPase"/>
</dbReference>
<evidence type="ECO:0000313" key="1">
    <source>
        <dbReference type="EMBL" id="MBB4691411.1"/>
    </source>
</evidence>
<dbReference type="Gene3D" id="3.40.50.300">
    <property type="entry name" value="P-loop containing nucleotide triphosphate hydrolases"/>
    <property type="match status" value="1"/>
</dbReference>
<dbReference type="Proteomes" id="UP000542742">
    <property type="component" value="Unassembled WGS sequence"/>
</dbReference>
<reference evidence="1 2" key="1">
    <citation type="submission" date="2020-08" db="EMBL/GenBank/DDBJ databases">
        <title>Sequencing the genomes of 1000 actinobacteria strains.</title>
        <authorList>
            <person name="Klenk H.-P."/>
        </authorList>
    </citation>
    <scope>NUCLEOTIDE SEQUENCE [LARGE SCALE GENOMIC DNA]</scope>
    <source>
        <strain evidence="1 2">DSM 45518</strain>
    </source>
</reference>
<dbReference type="AlphaFoldDB" id="A0A7W7CMS4"/>
<keyword evidence="1" id="KW-0808">Transferase</keyword>